<dbReference type="GO" id="GO:0030163">
    <property type="term" value="P:protein catabolic process"/>
    <property type="evidence" value="ECO:0007669"/>
    <property type="project" value="InterPro"/>
</dbReference>
<dbReference type="Pfam" id="PF05362">
    <property type="entry name" value="Lon_C"/>
    <property type="match status" value="1"/>
</dbReference>
<proteinExistence type="inferred from homology"/>
<protein>
    <recommendedName>
        <fullName evidence="2">endopeptidase La</fullName>
        <ecNumber evidence="2">3.4.21.53</ecNumber>
    </recommendedName>
</protein>
<evidence type="ECO:0000259" key="3">
    <source>
        <dbReference type="PROSITE" id="PS51786"/>
    </source>
</evidence>
<dbReference type="GO" id="GO:0005524">
    <property type="term" value="F:ATP binding"/>
    <property type="evidence" value="ECO:0007669"/>
    <property type="project" value="InterPro"/>
</dbReference>
<dbReference type="GO" id="GO:0006508">
    <property type="term" value="P:proteolysis"/>
    <property type="evidence" value="ECO:0007669"/>
    <property type="project" value="UniProtKB-KW"/>
</dbReference>
<dbReference type="InterPro" id="IPR008269">
    <property type="entry name" value="Lon_proteolytic"/>
</dbReference>
<dbReference type="PANTHER" id="PTHR10046">
    <property type="entry name" value="ATP DEPENDENT LON PROTEASE FAMILY MEMBER"/>
    <property type="match status" value="1"/>
</dbReference>
<feature type="active site" evidence="2">
    <location>
        <position position="696"/>
    </location>
</feature>
<dbReference type="Gene3D" id="1.10.8.60">
    <property type="match status" value="1"/>
</dbReference>
<dbReference type="Gene3D" id="3.40.50.300">
    <property type="entry name" value="P-loop containing nucleotide triphosphate hydrolases"/>
    <property type="match status" value="2"/>
</dbReference>
<feature type="domain" description="Lon proteolytic" evidence="3">
    <location>
        <begin position="563"/>
        <end position="758"/>
    </location>
</feature>
<dbReference type="Pfam" id="PF13654">
    <property type="entry name" value="AAA_32"/>
    <property type="match status" value="1"/>
</dbReference>
<evidence type="ECO:0000313" key="4">
    <source>
        <dbReference type="EMBL" id="QDV09859.1"/>
    </source>
</evidence>
<keyword evidence="5" id="KW-1185">Reference proteome</keyword>
<evidence type="ECO:0000256" key="1">
    <source>
        <dbReference type="ARBA" id="ARBA00022670"/>
    </source>
</evidence>
<accession>A0A518F0L6</accession>
<dbReference type="GO" id="GO:0004252">
    <property type="term" value="F:serine-type endopeptidase activity"/>
    <property type="evidence" value="ECO:0007669"/>
    <property type="project" value="UniProtKB-UniRule"/>
</dbReference>
<dbReference type="EMBL" id="CP036434">
    <property type="protein sequence ID" value="QDV09859.1"/>
    <property type="molecule type" value="Genomic_DNA"/>
</dbReference>
<comment type="similarity">
    <text evidence="2">Belongs to the peptidase S16 family.</text>
</comment>
<dbReference type="Pfam" id="PF20436">
    <property type="entry name" value="LonB_AAA-LID"/>
    <property type="match status" value="1"/>
</dbReference>
<dbReference type="InterPro" id="IPR046844">
    <property type="entry name" value="Lon-like_helical"/>
</dbReference>
<dbReference type="PRINTS" id="PR00830">
    <property type="entry name" value="ENDOLAPTASE"/>
</dbReference>
<reference evidence="4 5" key="1">
    <citation type="submission" date="2019-02" db="EMBL/GenBank/DDBJ databases">
        <title>Deep-cultivation of Planctomycetes and their phenomic and genomic characterization uncovers novel biology.</title>
        <authorList>
            <person name="Wiegand S."/>
            <person name="Jogler M."/>
            <person name="Boedeker C."/>
            <person name="Pinto D."/>
            <person name="Vollmers J."/>
            <person name="Rivas-Marin E."/>
            <person name="Kohn T."/>
            <person name="Peeters S.H."/>
            <person name="Heuer A."/>
            <person name="Rast P."/>
            <person name="Oberbeckmann S."/>
            <person name="Bunk B."/>
            <person name="Jeske O."/>
            <person name="Meyerdierks A."/>
            <person name="Storesund J.E."/>
            <person name="Kallscheuer N."/>
            <person name="Luecker S."/>
            <person name="Lage O.M."/>
            <person name="Pohl T."/>
            <person name="Merkel B.J."/>
            <person name="Hornburger P."/>
            <person name="Mueller R.-W."/>
            <person name="Bruemmer F."/>
            <person name="Labrenz M."/>
            <person name="Spormann A.M."/>
            <person name="Op den Camp H."/>
            <person name="Overmann J."/>
            <person name="Amann R."/>
            <person name="Jetten M.S.M."/>
            <person name="Mascher T."/>
            <person name="Medema M.H."/>
            <person name="Devos D.P."/>
            <person name="Kaster A.-K."/>
            <person name="Ovreas L."/>
            <person name="Rohde M."/>
            <person name="Galperin M.Y."/>
            <person name="Jogler C."/>
        </authorList>
    </citation>
    <scope>NUCLEOTIDE SEQUENCE [LARGE SCALE GENOMIC DNA]</scope>
    <source>
        <strain evidence="4 5">Poly30</strain>
    </source>
</reference>
<dbReference type="OrthoDB" id="9758568at2"/>
<dbReference type="SUPFAM" id="SSF54211">
    <property type="entry name" value="Ribosomal protein S5 domain 2-like"/>
    <property type="match status" value="1"/>
</dbReference>
<name>A0A518F0L6_9BACT</name>
<keyword evidence="2 4" id="KW-0378">Hydrolase</keyword>
<dbReference type="InterPro" id="IPR027417">
    <property type="entry name" value="P-loop_NTPase"/>
</dbReference>
<dbReference type="InterPro" id="IPR027065">
    <property type="entry name" value="Lon_Prtase"/>
</dbReference>
<gene>
    <name evidence="4" type="primary">lon_2</name>
    <name evidence="4" type="ORF">Poly30_54190</name>
</gene>
<dbReference type="GO" id="GO:0004176">
    <property type="term" value="F:ATP-dependent peptidase activity"/>
    <property type="evidence" value="ECO:0007669"/>
    <property type="project" value="UniProtKB-UniRule"/>
</dbReference>
<dbReference type="Pfam" id="PF20437">
    <property type="entry name" value="LonC_helical"/>
    <property type="match status" value="1"/>
</dbReference>
<dbReference type="EC" id="3.4.21.53" evidence="2"/>
<dbReference type="RefSeq" id="WP_145204996.1">
    <property type="nucleotide sequence ID" value="NZ_CP036434.1"/>
</dbReference>
<organism evidence="4 5">
    <name type="scientific">Saltatorellus ferox</name>
    <dbReference type="NCBI Taxonomy" id="2528018"/>
    <lineage>
        <taxon>Bacteria</taxon>
        <taxon>Pseudomonadati</taxon>
        <taxon>Planctomycetota</taxon>
        <taxon>Planctomycetia</taxon>
        <taxon>Planctomycetia incertae sedis</taxon>
        <taxon>Saltatorellus</taxon>
    </lineage>
</organism>
<evidence type="ECO:0000256" key="2">
    <source>
        <dbReference type="PROSITE-ProRule" id="PRU01122"/>
    </source>
</evidence>
<dbReference type="InterPro" id="IPR014721">
    <property type="entry name" value="Ribsml_uS5_D2-typ_fold_subgr"/>
</dbReference>
<dbReference type="InterPro" id="IPR041699">
    <property type="entry name" value="AAA_32"/>
</dbReference>
<dbReference type="Proteomes" id="UP000320390">
    <property type="component" value="Chromosome"/>
</dbReference>
<evidence type="ECO:0000313" key="5">
    <source>
        <dbReference type="Proteomes" id="UP000320390"/>
    </source>
</evidence>
<keyword evidence="1 2" id="KW-0645">Protease</keyword>
<feature type="active site" evidence="2">
    <location>
        <position position="653"/>
    </location>
</feature>
<dbReference type="AlphaFoldDB" id="A0A518F0L6"/>
<dbReference type="InterPro" id="IPR046843">
    <property type="entry name" value="LonB_AAA-LID"/>
</dbReference>
<dbReference type="InterPro" id="IPR020568">
    <property type="entry name" value="Ribosomal_Su5_D2-typ_SF"/>
</dbReference>
<keyword evidence="2" id="KW-0720">Serine protease</keyword>
<dbReference type="Gene3D" id="3.30.230.10">
    <property type="match status" value="1"/>
</dbReference>
<dbReference type="PROSITE" id="PS51786">
    <property type="entry name" value="LON_PROTEOLYTIC"/>
    <property type="match status" value="1"/>
</dbReference>
<sequence>MLKPLAKDALRWRLDPETLEFGTTAEVEPVIGFAGQDTAVDALRFGIECAAPEQNVFVRGQTGLGRMSIITRLLEEIRPDCNDLFDYAYVHDFKEPDHPKLLKLPPGRGKVLHSLVHDVARFIREELPKTLTGEAIQTQREAIETETNAKIAEITKPFEADLREAGMAMVQQGQPPAVQTHIVPLFDGKPLGGAELAQLLGEEKITQEQISEWETKQAEFAKRFGGIGREIQRMRVETGKRMLSLIEDSTRELVEDAVAPIRKDFAEPAVQRFVDSLIDDVIENLGREHPPGFHPADLYDVNVILESTCAERAPVVIETSPSLSRLLGSVETGWSPQGPTRGDFRRISAGSILKASGGYLVMEARDLLTEPGAWRVLVRTLRNKELEIVPQELSTPYFRTSIKPEPIPISLRVILIGDAGTYYMLDRADPDFGQLFKVLADFESEIDRDAEGLRQYASVIAKIAANEDLPPFDRSAVAALAEHGARIAARRDKLTARFGRIADIAREAVYVAHQRERNGAARGAITGDDIRETVRRTKARANLPSRRFHAMIANGTIIIETDGATVGQVNGLAVIKAGMLTYGFPARITATIAPGNAGIIDIESSASLSGQIHTKGFQILGGLLRYLLRADHAMAFSASLAFEQSYGGIDGDSASGAEICCLLSALTGVPLRQDVAMTGAIDQHGRIQAIGGVNEKIEGFFDTCEALGTSGHGGVIIPASNAGDLMLRHDVVEACAEGRFHVWAVKTVHEALEVFTGMEAGSPDEEGRYPEATLLGIAQSKARHFWERSLTSPTAYARAMAQLEGSAQAGGDVEA</sequence>
<comment type="catalytic activity">
    <reaction evidence="2">
        <text>Hydrolysis of proteins in presence of ATP.</text>
        <dbReference type="EC" id="3.4.21.53"/>
    </reaction>
</comment>